<evidence type="ECO:0000313" key="2">
    <source>
        <dbReference type="RefSeq" id="XP_073799816.1"/>
    </source>
</evidence>
<protein>
    <submittedName>
        <fullName evidence="2">Uncharacterized protein isoform X1</fullName>
    </submittedName>
</protein>
<proteinExistence type="predicted"/>
<reference evidence="2" key="1">
    <citation type="submission" date="2025-08" db="UniProtKB">
        <authorList>
            <consortium name="RefSeq"/>
        </authorList>
    </citation>
    <scope>IDENTIFICATION</scope>
    <source>
        <strain evidence="2">Tuebingen</strain>
        <tissue evidence="2">Fibroblasts and whole tissue</tissue>
    </source>
</reference>
<dbReference type="Proteomes" id="UP000000437">
    <property type="component" value="Chromosome 3"/>
</dbReference>
<accession>A0AC58J003</accession>
<gene>
    <name evidence="2" type="primary">LOC137490193</name>
</gene>
<dbReference type="RefSeq" id="XP_073799816.1">
    <property type="nucleotide sequence ID" value="XM_073943715.1"/>
</dbReference>
<evidence type="ECO:0000313" key="1">
    <source>
        <dbReference type="Proteomes" id="UP000000437"/>
    </source>
</evidence>
<sequence length="996" mass="113375">MIWKCKYCPFSCEKRAQLFKHYRLKHGGYTRTEPFPCLHQKCLCTFKSLNALKVHLSRIHPKTPNQQQSIPTKFSCLSCGFTESCSESDFFTHLHRAHLKVNHKVRCPYEDCNFESSVYSTFKAHKSKVHKQQISKRFKSEIVGDNIISHDSNASQEQMSDADDIEDTEELNEVTESDLHDLEKQLQHNLASLLLKMHTVLHIPESSVQDVIEQLCQINKLSQPLVQHRVRGILNKYCADMDETVIKEIISAVSESNMMTHCSKDGPLGTAKKRAAYVRREFPLVNPIEYVVEKGKKTLAYVPIVPMLQKLLNKTDVLDKAMSEKVHVPQEFRSYADGQYFTENPFLAKDEFTIALVLYIDDFEVANPLGTSKLKHKMCAVYWVIANIPSKYRSTLSSIQLALLCNTSTVKECGYAKVFQPLIYDLKLLEQNGVYLEQLGASVKGTVLYVAADNLAAHSLAGFLESFTVDKFCRFCVASSRDTQQQEMAMEQKLTMRVIVSEGDIRKMTMNPRPYILEDLISWLKGTLQTNYNFTLQYQDPEFNNELCNLTDLSELPDKPTIKIIPIIELVPVPGGSELCSDTSSQADTEILSISLDRSSQWPEVFEIPKFQVDVEYRLRQGNLQYLRDATFLKVTKELKHDILEKLAETMYAFKAYPTKEDFETVAKALVQTHPCLKETGSPSGWNGWKNSLKFKMGNYRTKMRQLGRLDVTVNGGKRGSGTTNGDPPNTQIKKPKKGEINFLPDFPEGMNDQNMEVAREVLVNEMMKTKPMESLVKKEMDVTFAFRRKEIVNEKPAISQVVHRWPALFTENQVYYEFGRVVGKNLRENFLDALDHLSPSLMDLFKKKKGLTGQLLAELLCQTKTTEPTDVRCLCLRGLPVILGDDPSAFFKACFDTADNDMYKQTPVGLLFIGEEKLKLNPSKVGIILEGNVVMDDLANLPQAFCVLFGLIYALHLDYPRYVKNTFCFVQQVMFNLGKSELAPKIQTLKNQLAV</sequence>
<organism evidence="1 2">
    <name type="scientific">Danio rerio</name>
    <name type="common">Zebrafish</name>
    <name type="synonym">Brachydanio rerio</name>
    <dbReference type="NCBI Taxonomy" id="7955"/>
    <lineage>
        <taxon>Eukaryota</taxon>
        <taxon>Metazoa</taxon>
        <taxon>Chordata</taxon>
        <taxon>Craniata</taxon>
        <taxon>Vertebrata</taxon>
        <taxon>Euteleostomi</taxon>
        <taxon>Actinopterygii</taxon>
        <taxon>Neopterygii</taxon>
        <taxon>Teleostei</taxon>
        <taxon>Ostariophysi</taxon>
        <taxon>Cypriniformes</taxon>
        <taxon>Danionidae</taxon>
        <taxon>Danioninae</taxon>
        <taxon>Danio</taxon>
    </lineage>
</organism>
<keyword evidence="1" id="KW-1185">Reference proteome</keyword>
<name>A0AC58J003_DANRE</name>